<dbReference type="SUPFAM" id="SSF52949">
    <property type="entry name" value="Macro domain-like"/>
    <property type="match status" value="1"/>
</dbReference>
<dbReference type="HAMAP" id="MF_00181">
    <property type="entry name" value="Cytosol_peptidase_M17"/>
    <property type="match status" value="1"/>
</dbReference>
<keyword evidence="11" id="KW-1185">Reference proteome</keyword>
<comment type="similarity">
    <text evidence="3 8">Belongs to the peptidase M17 family.</text>
</comment>
<feature type="binding site" evidence="8">
    <location>
        <position position="349"/>
    </location>
    <ligand>
        <name>Mn(2+)</name>
        <dbReference type="ChEBI" id="CHEBI:29035"/>
        <label>1</label>
    </ligand>
</feature>
<feature type="active site" evidence="8">
    <location>
        <position position="277"/>
    </location>
</feature>
<feature type="binding site" evidence="8">
    <location>
        <position position="347"/>
    </location>
    <ligand>
        <name>Mn(2+)</name>
        <dbReference type="ChEBI" id="CHEBI:29035"/>
        <label>1</label>
    </ligand>
</feature>
<comment type="catalytic activity">
    <reaction evidence="2 8">
        <text>Release of an N-terminal amino acid, preferentially leucine, but not glutamic or aspartic acids.</text>
        <dbReference type="EC" id="3.4.11.10"/>
    </reaction>
</comment>
<dbReference type="PROSITE" id="PS00631">
    <property type="entry name" value="CYTOSOL_AP"/>
    <property type="match status" value="1"/>
</dbReference>
<feature type="domain" description="Cytosol aminopeptidase" evidence="9">
    <location>
        <begin position="345"/>
        <end position="352"/>
    </location>
</feature>
<dbReference type="Proteomes" id="UP000199518">
    <property type="component" value="Unassembled WGS sequence"/>
</dbReference>
<sequence>MSALLPQLVTTPLPQIKTDWLLVALPEQPDLPTELQGLDQALGGALSRLRERGDIKGKSGELTVLPVAPGIQAERLLVLGLGPIEKLTLAKWEQGVLTGIRKASGLEATSMVVAIPSAVAKQLGADQAAATVAYASIVGSCGQGLYKAEADRFCFREVSIHPGEATVLPSALDRGRVLGESVNLVRELVNRQPEEIVPDTFASRAAEVATSVGLQGEIFDVPRLQQERMGSLLAVSRGSAHAPRVVILKYQGAGEGAPWLALVGKGVTFDSGGLSLKPSDSMLSMKGDMAGAATVLGAMAAIARLKLPVNVIGSMGLVENMIGPHSYKMGEILTARNGTTIEVHNTDAEGRLVLADVLCYTVDQKPACLIDLATLTGSCMVALGMDIAGAFSNNQDWCDDVVAAARRSGEEVWQMPMNDSFNDQLKCDFADLKNVGTRWGGSITAAKFLERFVDGTPWVHLDIAGPSYAETSKPYRDPGATGSSLRTLVEVAEAFATRQTKFQPK</sequence>
<keyword evidence="4 8" id="KW-0031">Aminopeptidase</keyword>
<comment type="subcellular location">
    <subcellularLocation>
        <location evidence="8">Cytoplasm</location>
    </subcellularLocation>
</comment>
<dbReference type="AlphaFoldDB" id="A0A1I3RNR7"/>
<dbReference type="NCBIfam" id="NF002073">
    <property type="entry name" value="PRK00913.1-2"/>
    <property type="match status" value="1"/>
</dbReference>
<dbReference type="PRINTS" id="PR00481">
    <property type="entry name" value="LAMNOPPTDASE"/>
</dbReference>
<organism evidence="10 11">
    <name type="scientific">Planctomicrobium piriforme</name>
    <dbReference type="NCBI Taxonomy" id="1576369"/>
    <lineage>
        <taxon>Bacteria</taxon>
        <taxon>Pseudomonadati</taxon>
        <taxon>Planctomycetota</taxon>
        <taxon>Planctomycetia</taxon>
        <taxon>Planctomycetales</taxon>
        <taxon>Planctomycetaceae</taxon>
        <taxon>Planctomicrobium</taxon>
    </lineage>
</organism>
<comment type="catalytic activity">
    <reaction evidence="1 8">
        <text>Release of an N-terminal amino acid, Xaa-|-Yaa-, in which Xaa is preferably Leu, but may be other amino acids including Pro although not Arg or Lys, and Yaa may be Pro. Amino acid amides and methyl esters are also readily hydrolyzed, but rates on arylamides are exceedingly low.</text>
        <dbReference type="EC" id="3.4.11.1"/>
    </reaction>
</comment>
<evidence type="ECO:0000256" key="6">
    <source>
        <dbReference type="ARBA" id="ARBA00022801"/>
    </source>
</evidence>
<dbReference type="Pfam" id="PF02789">
    <property type="entry name" value="Peptidase_M17_N"/>
    <property type="match status" value="1"/>
</dbReference>
<evidence type="ECO:0000256" key="4">
    <source>
        <dbReference type="ARBA" id="ARBA00022438"/>
    </source>
</evidence>
<evidence type="ECO:0000256" key="8">
    <source>
        <dbReference type="HAMAP-Rule" id="MF_00181"/>
    </source>
</evidence>
<dbReference type="RefSeq" id="WP_092056266.1">
    <property type="nucleotide sequence ID" value="NZ_FOQD01000021.1"/>
</dbReference>
<dbReference type="InterPro" id="IPR023042">
    <property type="entry name" value="Peptidase_M17_leu_NH2_pept"/>
</dbReference>
<dbReference type="SUPFAM" id="SSF53187">
    <property type="entry name" value="Zn-dependent exopeptidases"/>
    <property type="match status" value="1"/>
</dbReference>
<dbReference type="InterPro" id="IPR000819">
    <property type="entry name" value="Peptidase_M17_C"/>
</dbReference>
<evidence type="ECO:0000256" key="2">
    <source>
        <dbReference type="ARBA" id="ARBA00000967"/>
    </source>
</evidence>
<comment type="cofactor">
    <cofactor evidence="8">
        <name>Mn(2+)</name>
        <dbReference type="ChEBI" id="CHEBI:29035"/>
    </cofactor>
    <text evidence="8">Binds 2 manganese ions per subunit.</text>
</comment>
<accession>A0A1I3RNR7</accession>
<reference evidence="11" key="1">
    <citation type="submission" date="2016-10" db="EMBL/GenBank/DDBJ databases">
        <authorList>
            <person name="Varghese N."/>
            <person name="Submissions S."/>
        </authorList>
    </citation>
    <scope>NUCLEOTIDE SEQUENCE [LARGE SCALE GENOMIC DNA]</scope>
    <source>
        <strain evidence="11">DSM 26348</strain>
    </source>
</reference>
<dbReference type="EC" id="3.4.11.10" evidence="8"/>
<dbReference type="InterPro" id="IPR011356">
    <property type="entry name" value="Leucine_aapep/pepB"/>
</dbReference>
<dbReference type="InterPro" id="IPR043472">
    <property type="entry name" value="Macro_dom-like"/>
</dbReference>
<name>A0A1I3RNR7_9PLAN</name>
<dbReference type="CDD" id="cd00433">
    <property type="entry name" value="Peptidase_M17"/>
    <property type="match status" value="1"/>
</dbReference>
<dbReference type="PANTHER" id="PTHR11963">
    <property type="entry name" value="LEUCINE AMINOPEPTIDASE-RELATED"/>
    <property type="match status" value="1"/>
</dbReference>
<dbReference type="OrthoDB" id="9809354at2"/>
<evidence type="ECO:0000313" key="10">
    <source>
        <dbReference type="EMBL" id="SFJ46907.1"/>
    </source>
</evidence>
<keyword evidence="5 8" id="KW-0645">Protease</keyword>
<dbReference type="GO" id="GO:0005737">
    <property type="term" value="C:cytoplasm"/>
    <property type="evidence" value="ECO:0007669"/>
    <property type="project" value="UniProtKB-SubCell"/>
</dbReference>
<comment type="function">
    <text evidence="8">Presumably involved in the processing and regular turnover of intracellular proteins. Catalyzes the removal of unsubstituted N-terminal amino acids from various peptides.</text>
</comment>
<dbReference type="InterPro" id="IPR008283">
    <property type="entry name" value="Peptidase_M17_N"/>
</dbReference>
<evidence type="ECO:0000259" key="9">
    <source>
        <dbReference type="PROSITE" id="PS00631"/>
    </source>
</evidence>
<feature type="binding site" evidence="8">
    <location>
        <position position="288"/>
    </location>
    <ligand>
        <name>Mn(2+)</name>
        <dbReference type="ChEBI" id="CHEBI:29035"/>
        <label>2</label>
    </ligand>
</feature>
<feature type="binding site" evidence="8">
    <location>
        <position position="349"/>
    </location>
    <ligand>
        <name>Mn(2+)</name>
        <dbReference type="ChEBI" id="CHEBI:29035"/>
        <label>2</label>
    </ligand>
</feature>
<dbReference type="GO" id="GO:0030145">
    <property type="term" value="F:manganese ion binding"/>
    <property type="evidence" value="ECO:0007669"/>
    <property type="project" value="UniProtKB-UniRule"/>
</dbReference>
<proteinExistence type="inferred from homology"/>
<dbReference type="EC" id="3.4.11.1" evidence="8"/>
<evidence type="ECO:0000256" key="5">
    <source>
        <dbReference type="ARBA" id="ARBA00022670"/>
    </source>
</evidence>
<evidence type="ECO:0000256" key="1">
    <source>
        <dbReference type="ARBA" id="ARBA00000135"/>
    </source>
</evidence>
<dbReference type="PANTHER" id="PTHR11963:SF23">
    <property type="entry name" value="CYTOSOL AMINOPEPTIDASE"/>
    <property type="match status" value="1"/>
</dbReference>
<evidence type="ECO:0000256" key="7">
    <source>
        <dbReference type="ARBA" id="ARBA00023211"/>
    </source>
</evidence>
<dbReference type="GO" id="GO:0070006">
    <property type="term" value="F:metalloaminopeptidase activity"/>
    <property type="evidence" value="ECO:0007669"/>
    <property type="project" value="InterPro"/>
</dbReference>
<protein>
    <recommendedName>
        <fullName evidence="8">Probable cytosol aminopeptidase</fullName>
        <ecNumber evidence="8">3.4.11.1</ecNumber>
    </recommendedName>
    <alternativeName>
        <fullName evidence="8">Leucine aminopeptidase</fullName>
        <shortName evidence="8">LAP</shortName>
        <ecNumber evidence="8">3.4.11.10</ecNumber>
    </alternativeName>
    <alternativeName>
        <fullName evidence="8">Leucyl aminopeptidase</fullName>
    </alternativeName>
</protein>
<gene>
    <name evidence="8" type="primary">pepA</name>
    <name evidence="10" type="ORF">SAMN05421753_12137</name>
</gene>
<dbReference type="EMBL" id="FOQD01000021">
    <property type="protein sequence ID" value="SFJ46907.1"/>
    <property type="molecule type" value="Genomic_DNA"/>
</dbReference>
<dbReference type="Pfam" id="PF00883">
    <property type="entry name" value="Peptidase_M17"/>
    <property type="match status" value="1"/>
</dbReference>
<evidence type="ECO:0000256" key="3">
    <source>
        <dbReference type="ARBA" id="ARBA00009528"/>
    </source>
</evidence>
<dbReference type="Gene3D" id="3.40.630.10">
    <property type="entry name" value="Zn peptidases"/>
    <property type="match status" value="1"/>
</dbReference>
<keyword evidence="7 8" id="KW-0464">Manganese</keyword>
<feature type="binding site" evidence="8">
    <location>
        <position position="265"/>
    </location>
    <ligand>
        <name>Mn(2+)</name>
        <dbReference type="ChEBI" id="CHEBI:29035"/>
        <label>2</label>
    </ligand>
</feature>
<dbReference type="Gene3D" id="3.40.220.10">
    <property type="entry name" value="Leucine Aminopeptidase, subunit E, domain 1"/>
    <property type="match status" value="1"/>
</dbReference>
<evidence type="ECO:0000313" key="11">
    <source>
        <dbReference type="Proteomes" id="UP000199518"/>
    </source>
</evidence>
<feature type="binding site" evidence="8">
    <location>
        <position position="270"/>
    </location>
    <ligand>
        <name>Mn(2+)</name>
        <dbReference type="ChEBI" id="CHEBI:29035"/>
        <label>2</label>
    </ligand>
</feature>
<feature type="active site" evidence="8">
    <location>
        <position position="351"/>
    </location>
</feature>
<keyword evidence="8" id="KW-0479">Metal-binding</keyword>
<keyword evidence="6 8" id="KW-0378">Hydrolase</keyword>
<dbReference type="GO" id="GO:0006508">
    <property type="term" value="P:proteolysis"/>
    <property type="evidence" value="ECO:0007669"/>
    <property type="project" value="UniProtKB-KW"/>
</dbReference>
<feature type="binding site" evidence="8">
    <location>
        <position position="270"/>
    </location>
    <ligand>
        <name>Mn(2+)</name>
        <dbReference type="ChEBI" id="CHEBI:29035"/>
        <label>1</label>
    </ligand>
</feature>
<keyword evidence="8" id="KW-0963">Cytoplasm</keyword>
<dbReference type="STRING" id="1576369.SAMN05421753_12137"/>